<name>A0A0F9MLV0_9ZZZZ</name>
<sequence>MKLKSLKEIDEMLERLDQMIDDWEEINSQPDFGRKLTSPEGWYNRKEYAGLLAQRDFLRRLRLKVCEEKIRGEE</sequence>
<dbReference type="AlphaFoldDB" id="A0A0F9MLV0"/>
<organism evidence="1">
    <name type="scientific">marine sediment metagenome</name>
    <dbReference type="NCBI Taxonomy" id="412755"/>
    <lineage>
        <taxon>unclassified sequences</taxon>
        <taxon>metagenomes</taxon>
        <taxon>ecological metagenomes</taxon>
    </lineage>
</organism>
<reference evidence="1" key="1">
    <citation type="journal article" date="2015" name="Nature">
        <title>Complex archaea that bridge the gap between prokaryotes and eukaryotes.</title>
        <authorList>
            <person name="Spang A."/>
            <person name="Saw J.H."/>
            <person name="Jorgensen S.L."/>
            <person name="Zaremba-Niedzwiedzka K."/>
            <person name="Martijn J."/>
            <person name="Lind A.E."/>
            <person name="van Eijk R."/>
            <person name="Schleper C."/>
            <person name="Guy L."/>
            <person name="Ettema T.J."/>
        </authorList>
    </citation>
    <scope>NUCLEOTIDE SEQUENCE</scope>
</reference>
<gene>
    <name evidence="1" type="ORF">LCGC14_1366440</name>
</gene>
<evidence type="ECO:0000313" key="1">
    <source>
        <dbReference type="EMBL" id="KKM77790.1"/>
    </source>
</evidence>
<comment type="caution">
    <text evidence="1">The sequence shown here is derived from an EMBL/GenBank/DDBJ whole genome shotgun (WGS) entry which is preliminary data.</text>
</comment>
<proteinExistence type="predicted"/>
<protein>
    <submittedName>
        <fullName evidence="1">Uncharacterized protein</fullName>
    </submittedName>
</protein>
<dbReference type="EMBL" id="LAZR01008589">
    <property type="protein sequence ID" value="KKM77790.1"/>
    <property type="molecule type" value="Genomic_DNA"/>
</dbReference>
<accession>A0A0F9MLV0</accession>